<proteinExistence type="predicted"/>
<dbReference type="CDD" id="cd07035">
    <property type="entry name" value="TPP_PYR_POX_like"/>
    <property type="match status" value="1"/>
</dbReference>
<dbReference type="AlphaFoldDB" id="X1UZH5"/>
<accession>X1UZH5</accession>
<feature type="compositionally biased region" description="Polar residues" evidence="1">
    <location>
        <begin position="59"/>
        <end position="72"/>
    </location>
</feature>
<organism evidence="2">
    <name type="scientific">marine sediment metagenome</name>
    <dbReference type="NCBI Taxonomy" id="412755"/>
    <lineage>
        <taxon>unclassified sequences</taxon>
        <taxon>metagenomes</taxon>
        <taxon>ecological metagenomes</taxon>
    </lineage>
</organism>
<sequence length="82" mass="8981">LVLDVGSLARIVKEAFHLARTGRPGPVLIDIPRDIFMEQTEFHYPSKVDLPGYKLTLQGTSASASHSDTPSPSYLPDTKTTK</sequence>
<dbReference type="InterPro" id="IPR029061">
    <property type="entry name" value="THDP-binding"/>
</dbReference>
<evidence type="ECO:0000256" key="1">
    <source>
        <dbReference type="SAM" id="MobiDB-lite"/>
    </source>
</evidence>
<dbReference type="SUPFAM" id="SSF52518">
    <property type="entry name" value="Thiamin diphosphate-binding fold (THDP-binding)"/>
    <property type="match status" value="1"/>
</dbReference>
<feature type="non-terminal residue" evidence="2">
    <location>
        <position position="1"/>
    </location>
</feature>
<gene>
    <name evidence="2" type="ORF">S12H4_43105</name>
</gene>
<protein>
    <submittedName>
        <fullName evidence="2">Uncharacterized protein</fullName>
    </submittedName>
</protein>
<evidence type="ECO:0000313" key="2">
    <source>
        <dbReference type="EMBL" id="GAJ05306.1"/>
    </source>
</evidence>
<name>X1UZH5_9ZZZZ</name>
<dbReference type="Gene3D" id="3.40.50.970">
    <property type="match status" value="1"/>
</dbReference>
<comment type="caution">
    <text evidence="2">The sequence shown here is derived from an EMBL/GenBank/DDBJ whole genome shotgun (WGS) entry which is preliminary data.</text>
</comment>
<dbReference type="EMBL" id="BARW01026425">
    <property type="protein sequence ID" value="GAJ05306.1"/>
    <property type="molecule type" value="Genomic_DNA"/>
</dbReference>
<reference evidence="2" key="1">
    <citation type="journal article" date="2014" name="Front. Microbiol.">
        <title>High frequency of phylogenetically diverse reductive dehalogenase-homologous genes in deep subseafloor sedimentary metagenomes.</title>
        <authorList>
            <person name="Kawai M."/>
            <person name="Futagami T."/>
            <person name="Toyoda A."/>
            <person name="Takaki Y."/>
            <person name="Nishi S."/>
            <person name="Hori S."/>
            <person name="Arai W."/>
            <person name="Tsubouchi T."/>
            <person name="Morono Y."/>
            <person name="Uchiyama I."/>
            <person name="Ito T."/>
            <person name="Fujiyama A."/>
            <person name="Inagaki F."/>
            <person name="Takami H."/>
        </authorList>
    </citation>
    <scope>NUCLEOTIDE SEQUENCE</scope>
    <source>
        <strain evidence="2">Expedition CK06-06</strain>
    </source>
</reference>
<feature type="region of interest" description="Disordered" evidence="1">
    <location>
        <begin position="59"/>
        <end position="82"/>
    </location>
</feature>